<evidence type="ECO:0000313" key="8">
    <source>
        <dbReference type="Proteomes" id="UP000616885"/>
    </source>
</evidence>
<gene>
    <name evidence="7" type="ORF">IM811_013425</name>
</gene>
<dbReference type="GO" id="GO:0030041">
    <property type="term" value="P:actin filament polymerization"/>
    <property type="evidence" value="ECO:0007669"/>
    <property type="project" value="InterPro"/>
</dbReference>
<comment type="caution">
    <text evidence="7">The sequence shown here is derived from an EMBL/GenBank/DDBJ whole genome shotgun (WGS) entry which is preliminary data.</text>
</comment>
<dbReference type="PANTHER" id="PTHR12058">
    <property type="entry name" value="ARP2/3 COMPLEX 34 KDA SUBUNIT"/>
    <property type="match status" value="1"/>
</dbReference>
<dbReference type="SUPFAM" id="SSF69645">
    <property type="entry name" value="Arp2/3 complex subunits"/>
    <property type="match status" value="2"/>
</dbReference>
<name>A0A8H7N9F3_BIOOC</name>
<comment type="subunit">
    <text evidence="6">Component of the Arp2/3 complex.</text>
</comment>
<dbReference type="InterPro" id="IPR007188">
    <property type="entry name" value="ARPC2"/>
</dbReference>
<dbReference type="PANTHER" id="PTHR12058:SF0">
    <property type="entry name" value="ACTIN-RELATED PROTEIN 2_3 COMPLEX SUBUNIT 2"/>
    <property type="match status" value="1"/>
</dbReference>
<evidence type="ECO:0000256" key="5">
    <source>
        <dbReference type="ARBA" id="ARBA00023212"/>
    </source>
</evidence>
<reference evidence="7" key="1">
    <citation type="submission" date="2020-10" db="EMBL/GenBank/DDBJ databases">
        <title>High-Quality Genome Resource of Clonostachys rosea strain S41 by Oxford Nanopore Long-Read Sequencing.</title>
        <authorList>
            <person name="Wang H."/>
        </authorList>
    </citation>
    <scope>NUCLEOTIDE SEQUENCE</scope>
    <source>
        <strain evidence="7">S41</strain>
    </source>
</reference>
<proteinExistence type="inferred from homology"/>
<dbReference type="Gene3D" id="3.30.1460.20">
    <property type="match status" value="2"/>
</dbReference>
<evidence type="ECO:0000313" key="7">
    <source>
        <dbReference type="EMBL" id="KAF9751631.1"/>
    </source>
</evidence>
<evidence type="ECO:0000256" key="1">
    <source>
        <dbReference type="ARBA" id="ARBA00004245"/>
    </source>
</evidence>
<evidence type="ECO:0000256" key="2">
    <source>
        <dbReference type="ARBA" id="ARBA00007192"/>
    </source>
</evidence>
<keyword evidence="4 6" id="KW-0009">Actin-binding</keyword>
<dbReference type="AlphaFoldDB" id="A0A8H7N9F3"/>
<comment type="similarity">
    <text evidence="2 6">Belongs to the ARPC2 family.</text>
</comment>
<comment type="function">
    <text evidence="6">Functions as actin-binding component of the Arp2/3 complex which is involved in regulation of actin polymerization and together with an activating nucleation-promoting factor (NPF) mediates the formation of branched actin networks.</text>
</comment>
<organism evidence="7 8">
    <name type="scientific">Bionectria ochroleuca</name>
    <name type="common">Gliocladium roseum</name>
    <dbReference type="NCBI Taxonomy" id="29856"/>
    <lineage>
        <taxon>Eukaryota</taxon>
        <taxon>Fungi</taxon>
        <taxon>Dikarya</taxon>
        <taxon>Ascomycota</taxon>
        <taxon>Pezizomycotina</taxon>
        <taxon>Sordariomycetes</taxon>
        <taxon>Hypocreomycetidae</taxon>
        <taxon>Hypocreales</taxon>
        <taxon>Bionectriaceae</taxon>
        <taxon>Clonostachys</taxon>
    </lineage>
</organism>
<keyword evidence="5 6" id="KW-0206">Cytoskeleton</keyword>
<dbReference type="Proteomes" id="UP000616885">
    <property type="component" value="Unassembled WGS sequence"/>
</dbReference>
<evidence type="ECO:0000256" key="6">
    <source>
        <dbReference type="RuleBase" id="RU364015"/>
    </source>
</evidence>
<protein>
    <recommendedName>
        <fullName evidence="6">Arp2/3 complex 34 kDa subunit</fullName>
    </recommendedName>
</protein>
<dbReference type="GO" id="GO:0034314">
    <property type="term" value="P:Arp2/3 complex-mediated actin nucleation"/>
    <property type="evidence" value="ECO:0007669"/>
    <property type="project" value="InterPro"/>
</dbReference>
<dbReference type="EMBL" id="JADCTT010000005">
    <property type="protein sequence ID" value="KAF9751631.1"/>
    <property type="molecule type" value="Genomic_DNA"/>
</dbReference>
<sequence length="220" mass="25118">MLLLDYQNVLIQSVLTERFSGAPPVLIDQTVSDFDGVIFHISTLESKTQILLSIQIRCFKDLVQYGAEQVLQREYGDYVAPTEPGYDFSVQIDLENLPESKEEREALALKFALLKRNAMAAPFEQAYQEYYELKEEASKFTSEEAPQGVQEGGEVKAIHYREEEAIYVKASHDRVTVIFSTVFREETDRIFGKVFIQEFVDARRRAIQNAPRSCSGTTLL</sequence>
<dbReference type="Pfam" id="PF04045">
    <property type="entry name" value="P34-Arc"/>
    <property type="match status" value="1"/>
</dbReference>
<accession>A0A8H7N9F3</accession>
<dbReference type="GO" id="GO:0005200">
    <property type="term" value="F:structural constituent of cytoskeleton"/>
    <property type="evidence" value="ECO:0007669"/>
    <property type="project" value="TreeGrafter"/>
</dbReference>
<keyword evidence="3 6" id="KW-0963">Cytoplasm</keyword>
<evidence type="ECO:0000256" key="3">
    <source>
        <dbReference type="ARBA" id="ARBA00022490"/>
    </source>
</evidence>
<comment type="subcellular location">
    <subcellularLocation>
        <location evidence="1 6">Cytoplasm</location>
        <location evidence="1 6">Cytoskeleton</location>
    </subcellularLocation>
</comment>
<dbReference type="InterPro" id="IPR034666">
    <property type="entry name" value="ARPC2/4"/>
</dbReference>
<evidence type="ECO:0000256" key="4">
    <source>
        <dbReference type="ARBA" id="ARBA00023203"/>
    </source>
</evidence>
<dbReference type="GO" id="GO:0051015">
    <property type="term" value="F:actin filament binding"/>
    <property type="evidence" value="ECO:0007669"/>
    <property type="project" value="TreeGrafter"/>
</dbReference>
<dbReference type="GO" id="GO:0005885">
    <property type="term" value="C:Arp2/3 protein complex"/>
    <property type="evidence" value="ECO:0007669"/>
    <property type="project" value="InterPro"/>
</dbReference>
<dbReference type="FunFam" id="3.30.1460.20:FF:000005">
    <property type="entry name" value="Arp2/3 complex 34 kDa subunit"/>
    <property type="match status" value="1"/>
</dbReference>